<evidence type="ECO:0000259" key="2">
    <source>
        <dbReference type="Pfam" id="PF05970"/>
    </source>
</evidence>
<dbReference type="AlphaFoldDB" id="A0A0L8I3Z3"/>
<dbReference type="GO" id="GO:0006281">
    <property type="term" value="P:DNA repair"/>
    <property type="evidence" value="ECO:0007669"/>
    <property type="project" value="UniProtKB-KW"/>
</dbReference>
<comment type="similarity">
    <text evidence="1">Belongs to the helicase family.</text>
</comment>
<sequence>LHLENSQRVYFYNSYAVQLTQEPKDTALTAFFKLCTNDPFAKTLLYPQVPSYYIWKKKTRIWESTKQEQPIKGQPNLKSSPTHGRVYTVRPNQQECFYLHLLLHEVMELTSFDNLKSSNGEVFAIYCEACLKRGLLEDKAQWDVTMAEAATIHSARSFQKLFAVLLQTCELSDPVTLWEKYKEDPSEDYHKQEQLLLPHVNIGFNDEFFNRAIIDIENGLFTADVPGGTGKIFVTKLLAKARQQKRIALASSRIATILLPGGRTTHSTFKLSFNASASNSATCNITKDSRQSRSAAKVPAYCLGQMHMAHKGSLETLDMILKDIRSCISPMGGISLLLSGDFRQTLPIIPKGTRANAVMACIELSSLWQDVPILTLTTNMRAQLFGDNLSGDFSKQLLTIGDGTAGEMTVSHVGIPVDTVDLTTAVFPDLHINYQNLNWLCERAILDPKNTFVAKLNENLLRSLPGNLHTYKSVDTVVDQEEVINFPTEFLNSFDPSELPPHHRLTSAFHASMGWTI</sequence>
<dbReference type="PANTHER" id="PTHR10492:SF57">
    <property type="entry name" value="ATP-DEPENDENT DNA HELICASE"/>
    <property type="match status" value="1"/>
</dbReference>
<dbReference type="EC" id="5.6.2.3" evidence="1"/>
<dbReference type="OrthoDB" id="6145593at2759"/>
<evidence type="ECO:0000313" key="3">
    <source>
        <dbReference type="EMBL" id="KOF95800.1"/>
    </source>
</evidence>
<keyword evidence="1" id="KW-0067">ATP-binding</keyword>
<dbReference type="EMBL" id="KQ416678">
    <property type="protein sequence ID" value="KOF95800.1"/>
    <property type="molecule type" value="Genomic_DNA"/>
</dbReference>
<reference evidence="3" key="1">
    <citation type="submission" date="2015-07" db="EMBL/GenBank/DDBJ databases">
        <title>MeaNS - Measles Nucleotide Surveillance Program.</title>
        <authorList>
            <person name="Tran T."/>
            <person name="Druce J."/>
        </authorList>
    </citation>
    <scope>NUCLEOTIDE SEQUENCE</scope>
    <source>
        <strain evidence="3">UCB-OBI-ISO-001</strain>
        <tissue evidence="3">Gonad</tissue>
    </source>
</reference>
<keyword evidence="1" id="KW-0347">Helicase</keyword>
<organism evidence="3">
    <name type="scientific">Octopus bimaculoides</name>
    <name type="common">California two-spotted octopus</name>
    <dbReference type="NCBI Taxonomy" id="37653"/>
    <lineage>
        <taxon>Eukaryota</taxon>
        <taxon>Metazoa</taxon>
        <taxon>Spiralia</taxon>
        <taxon>Lophotrochozoa</taxon>
        <taxon>Mollusca</taxon>
        <taxon>Cephalopoda</taxon>
        <taxon>Coleoidea</taxon>
        <taxon>Octopodiformes</taxon>
        <taxon>Octopoda</taxon>
        <taxon>Incirrata</taxon>
        <taxon>Octopodidae</taxon>
        <taxon>Octopus</taxon>
    </lineage>
</organism>
<keyword evidence="1" id="KW-0233">DNA recombination</keyword>
<keyword evidence="1" id="KW-0227">DNA damage</keyword>
<comment type="catalytic activity">
    <reaction evidence="1">
        <text>ATP + H2O = ADP + phosphate + H(+)</text>
        <dbReference type="Rhea" id="RHEA:13065"/>
        <dbReference type="ChEBI" id="CHEBI:15377"/>
        <dbReference type="ChEBI" id="CHEBI:15378"/>
        <dbReference type="ChEBI" id="CHEBI:30616"/>
        <dbReference type="ChEBI" id="CHEBI:43474"/>
        <dbReference type="ChEBI" id="CHEBI:456216"/>
        <dbReference type="EC" id="5.6.2.3"/>
    </reaction>
</comment>
<dbReference type="GO" id="GO:0043139">
    <property type="term" value="F:5'-3' DNA helicase activity"/>
    <property type="evidence" value="ECO:0007669"/>
    <property type="project" value="UniProtKB-EC"/>
</dbReference>
<dbReference type="Pfam" id="PF05970">
    <property type="entry name" value="PIF1"/>
    <property type="match status" value="1"/>
</dbReference>
<keyword evidence="1" id="KW-0547">Nucleotide-binding</keyword>
<dbReference type="GO" id="GO:0016887">
    <property type="term" value="F:ATP hydrolysis activity"/>
    <property type="evidence" value="ECO:0007669"/>
    <property type="project" value="RHEA"/>
</dbReference>
<evidence type="ECO:0000256" key="1">
    <source>
        <dbReference type="RuleBase" id="RU363044"/>
    </source>
</evidence>
<feature type="non-terminal residue" evidence="3">
    <location>
        <position position="1"/>
    </location>
</feature>
<proteinExistence type="inferred from homology"/>
<accession>A0A0L8I3Z3</accession>
<dbReference type="Gene3D" id="3.40.50.300">
    <property type="entry name" value="P-loop containing nucleotide triphosphate hydrolases"/>
    <property type="match status" value="1"/>
</dbReference>
<dbReference type="GO" id="GO:0005524">
    <property type="term" value="F:ATP binding"/>
    <property type="evidence" value="ECO:0007669"/>
    <property type="project" value="UniProtKB-KW"/>
</dbReference>
<dbReference type="GO" id="GO:0006310">
    <property type="term" value="P:DNA recombination"/>
    <property type="evidence" value="ECO:0007669"/>
    <property type="project" value="UniProtKB-KW"/>
</dbReference>
<dbReference type="InterPro" id="IPR010285">
    <property type="entry name" value="DNA_helicase_pif1-like_DEAD"/>
</dbReference>
<feature type="domain" description="DNA helicase Pif1-like DEAD-box helicase" evidence="2">
    <location>
        <begin position="218"/>
        <end position="407"/>
    </location>
</feature>
<dbReference type="GO" id="GO:0000723">
    <property type="term" value="P:telomere maintenance"/>
    <property type="evidence" value="ECO:0007669"/>
    <property type="project" value="InterPro"/>
</dbReference>
<gene>
    <name evidence="3" type="ORF">OCBIM_22037158mg</name>
</gene>
<comment type="cofactor">
    <cofactor evidence="1">
        <name>Mg(2+)</name>
        <dbReference type="ChEBI" id="CHEBI:18420"/>
    </cofactor>
</comment>
<keyword evidence="1" id="KW-0378">Hydrolase</keyword>
<name>A0A0L8I3Z3_OCTBM</name>
<dbReference type="PANTHER" id="PTHR10492">
    <property type="match status" value="1"/>
</dbReference>
<keyword evidence="1" id="KW-0234">DNA repair</keyword>
<dbReference type="InterPro" id="IPR027417">
    <property type="entry name" value="P-loop_NTPase"/>
</dbReference>
<protein>
    <recommendedName>
        <fullName evidence="1">ATP-dependent DNA helicase</fullName>
        <ecNumber evidence="1">5.6.2.3</ecNumber>
    </recommendedName>
</protein>